<evidence type="ECO:0000313" key="2">
    <source>
        <dbReference type="Proteomes" id="UP001295684"/>
    </source>
</evidence>
<dbReference type="AlphaFoldDB" id="A0AAD2CXQ0"/>
<accession>A0AAD2CXQ0</accession>
<protein>
    <submittedName>
        <fullName evidence="1">Uncharacterized protein</fullName>
    </submittedName>
</protein>
<dbReference type="Proteomes" id="UP001295684">
    <property type="component" value="Unassembled WGS sequence"/>
</dbReference>
<reference evidence="1" key="1">
    <citation type="submission" date="2023-07" db="EMBL/GenBank/DDBJ databases">
        <authorList>
            <consortium name="AG Swart"/>
            <person name="Singh M."/>
            <person name="Singh A."/>
            <person name="Seah K."/>
            <person name="Emmerich C."/>
        </authorList>
    </citation>
    <scope>NUCLEOTIDE SEQUENCE</scope>
    <source>
        <strain evidence="1">DP1</strain>
    </source>
</reference>
<organism evidence="1 2">
    <name type="scientific">Euplotes crassus</name>
    <dbReference type="NCBI Taxonomy" id="5936"/>
    <lineage>
        <taxon>Eukaryota</taxon>
        <taxon>Sar</taxon>
        <taxon>Alveolata</taxon>
        <taxon>Ciliophora</taxon>
        <taxon>Intramacronucleata</taxon>
        <taxon>Spirotrichea</taxon>
        <taxon>Hypotrichia</taxon>
        <taxon>Euplotida</taxon>
        <taxon>Euplotidae</taxon>
        <taxon>Moneuplotes</taxon>
    </lineage>
</organism>
<dbReference type="EMBL" id="CAMPGE010014887">
    <property type="protein sequence ID" value="CAI2373537.1"/>
    <property type="molecule type" value="Genomic_DNA"/>
</dbReference>
<gene>
    <name evidence="1" type="ORF">ECRASSUSDP1_LOCUS14883</name>
</gene>
<comment type="caution">
    <text evidence="1">The sequence shown here is derived from an EMBL/GenBank/DDBJ whole genome shotgun (WGS) entry which is preliminary data.</text>
</comment>
<proteinExistence type="predicted"/>
<evidence type="ECO:0000313" key="1">
    <source>
        <dbReference type="EMBL" id="CAI2373537.1"/>
    </source>
</evidence>
<name>A0AAD2CXQ0_EUPCR</name>
<keyword evidence="2" id="KW-1185">Reference proteome</keyword>
<sequence>MNRIDKSIVVPCHEYGLEHTLNNPCCPCGQGSNAESASSDSKKVQPANVRDLYFQIKFKNGCFKVCTKDTKILSKCAILEPQVKCLLVNPDSTRPAKDHSKKMMWHPTAIRRNTKKVHLQEEFGGQKYHTKSQCNRQNKQNKYSQRYNIVEELEDLVEAELEIEEILMNFTSKEGFPAASYLIDRPPNPIINDQVFLGCQNSYESIKYTSPHLHPNKIPTFSTKNHDIDRQKQTFSEHLAAHQ</sequence>